<dbReference type="eggNOG" id="arCOG04825">
    <property type="taxonomic scope" value="Archaea"/>
</dbReference>
<dbReference type="KEGG" id="mvu:Metvu_1297"/>
<evidence type="ECO:0000313" key="2">
    <source>
        <dbReference type="EMBL" id="ACX73150.1"/>
    </source>
</evidence>
<sequence>MGNLEMMINNVAFKIVKEIENMKKEEKEWKKYKNEIEKALGVLSNDGVYAYWVYCKSKEIDKIFIEKIEPLMKYTKTTLNDGSYEEYFQKLSNDINDLLFFKEILERTLILARYHAKALGDD</sequence>
<dbReference type="AlphaFoldDB" id="C9RHU8"/>
<reference evidence="2" key="1">
    <citation type="submission" date="2009-10" db="EMBL/GenBank/DDBJ databases">
        <title>Complete sequence of chromosome of Methanocaldococcus vulcanius M7.</title>
        <authorList>
            <consortium name="US DOE Joint Genome Institute"/>
            <person name="Lucas S."/>
            <person name="Copeland A."/>
            <person name="Lapidus A."/>
            <person name="Glavina del Rio T."/>
            <person name="Dalin E."/>
            <person name="Tice H."/>
            <person name="Bruce D."/>
            <person name="Goodwin L."/>
            <person name="Pitluck S."/>
            <person name="Lcollab F.I."/>
            <person name="Brettin T."/>
            <person name="Detter J.C."/>
            <person name="Han C."/>
            <person name="Tapia R."/>
            <person name="Kuske C.R."/>
            <person name="Schmutz J."/>
            <person name="Larimer F."/>
            <person name="Land M."/>
            <person name="Hauser L."/>
            <person name="Kyrpides N."/>
            <person name="Ovchinikova G."/>
            <person name="Sieprawska-Lupa M."/>
            <person name="Whitman W.B."/>
            <person name="Woyke T."/>
        </authorList>
    </citation>
    <scope>NUCLEOTIDE SEQUENCE [LARGE SCALE GENOMIC DNA]</scope>
    <source>
        <strain evidence="2">M7</strain>
    </source>
</reference>
<dbReference type="Proteomes" id="UP000002063">
    <property type="component" value="Chromosome"/>
</dbReference>
<evidence type="ECO:0008006" key="4">
    <source>
        <dbReference type="Google" id="ProtNLM"/>
    </source>
</evidence>
<feature type="coiled-coil region" evidence="1">
    <location>
        <begin position="15"/>
        <end position="42"/>
    </location>
</feature>
<protein>
    <recommendedName>
        <fullName evidence="4">CRISPR type III-B/RAMP module-associated protein Cmr5</fullName>
    </recommendedName>
</protein>
<keyword evidence="1" id="KW-0175">Coiled coil</keyword>
<keyword evidence="3" id="KW-1185">Reference proteome</keyword>
<proteinExistence type="predicted"/>
<dbReference type="HOGENOM" id="CLU_140162_1_0_2"/>
<evidence type="ECO:0000256" key="1">
    <source>
        <dbReference type="SAM" id="Coils"/>
    </source>
</evidence>
<dbReference type="RefSeq" id="WP_015733370.1">
    <property type="nucleotide sequence ID" value="NC_013407.1"/>
</dbReference>
<gene>
    <name evidence="2" type="ordered locus">Metvu_1297</name>
</gene>
<dbReference type="STRING" id="579137.Metvu_1297"/>
<dbReference type="OrthoDB" id="385954at2157"/>
<evidence type="ECO:0000313" key="3">
    <source>
        <dbReference type="Proteomes" id="UP000002063"/>
    </source>
</evidence>
<organism evidence="2 3">
    <name type="scientific">Methanocaldococcus vulcanius (strain ATCC 700851 / DSM 12094 / M7)</name>
    <name type="common">Methanococcus vulcanius</name>
    <dbReference type="NCBI Taxonomy" id="579137"/>
    <lineage>
        <taxon>Archaea</taxon>
        <taxon>Methanobacteriati</taxon>
        <taxon>Methanobacteriota</taxon>
        <taxon>Methanomada group</taxon>
        <taxon>Methanococci</taxon>
        <taxon>Methanococcales</taxon>
        <taxon>Methanocaldococcaceae</taxon>
        <taxon>Methanocaldococcus</taxon>
    </lineage>
</organism>
<name>C9RHU8_METVM</name>
<accession>C9RHU8</accession>
<dbReference type="EMBL" id="CP001787">
    <property type="protein sequence ID" value="ACX73150.1"/>
    <property type="molecule type" value="Genomic_DNA"/>
</dbReference>
<dbReference type="GeneID" id="8513638"/>